<sequence length="76" mass="8153">MSEMWIGLLVVGGTVVVLLGLALLAQRIRRRGTAGPAIGAAMAAYDQAMHVTAYETFLEMQAQDERVTPTPSPDTH</sequence>
<feature type="transmembrane region" description="Helical" evidence="1">
    <location>
        <begin position="6"/>
        <end position="25"/>
    </location>
</feature>
<dbReference type="Proteomes" id="UP000291483">
    <property type="component" value="Unassembled WGS sequence"/>
</dbReference>
<comment type="caution">
    <text evidence="2">The sequence shown here is derived from an EMBL/GenBank/DDBJ whole genome shotgun (WGS) entry which is preliminary data.</text>
</comment>
<name>A0A4Q8AN29_9MICO</name>
<dbReference type="AlphaFoldDB" id="A0A4Q8AN29"/>
<keyword evidence="1" id="KW-0812">Transmembrane</keyword>
<protein>
    <submittedName>
        <fullName evidence="2">Uncharacterized protein</fullName>
    </submittedName>
</protein>
<evidence type="ECO:0000313" key="2">
    <source>
        <dbReference type="EMBL" id="RZU65994.1"/>
    </source>
</evidence>
<keyword evidence="1" id="KW-0472">Membrane</keyword>
<evidence type="ECO:0000256" key="1">
    <source>
        <dbReference type="SAM" id="Phobius"/>
    </source>
</evidence>
<keyword evidence="1" id="KW-1133">Transmembrane helix</keyword>
<proteinExistence type="predicted"/>
<gene>
    <name evidence="2" type="ORF">EV379_2339</name>
</gene>
<keyword evidence="3" id="KW-1185">Reference proteome</keyword>
<accession>A0A4Q8AN29</accession>
<reference evidence="2 3" key="1">
    <citation type="submission" date="2019-02" db="EMBL/GenBank/DDBJ databases">
        <title>Sequencing the genomes of 1000 actinobacteria strains.</title>
        <authorList>
            <person name="Klenk H.-P."/>
        </authorList>
    </citation>
    <scope>NUCLEOTIDE SEQUENCE [LARGE SCALE GENOMIC DNA]</scope>
    <source>
        <strain evidence="2 3">DSM 18319</strain>
    </source>
</reference>
<dbReference type="EMBL" id="SHLC01000001">
    <property type="protein sequence ID" value="RZU65994.1"/>
    <property type="molecule type" value="Genomic_DNA"/>
</dbReference>
<organism evidence="2 3">
    <name type="scientific">Microterricola gilva</name>
    <dbReference type="NCBI Taxonomy" id="393267"/>
    <lineage>
        <taxon>Bacteria</taxon>
        <taxon>Bacillati</taxon>
        <taxon>Actinomycetota</taxon>
        <taxon>Actinomycetes</taxon>
        <taxon>Micrococcales</taxon>
        <taxon>Microbacteriaceae</taxon>
        <taxon>Microterricola</taxon>
    </lineage>
</organism>
<dbReference type="RefSeq" id="WP_207226246.1">
    <property type="nucleotide sequence ID" value="NZ_SHLC01000001.1"/>
</dbReference>
<evidence type="ECO:0000313" key="3">
    <source>
        <dbReference type="Proteomes" id="UP000291483"/>
    </source>
</evidence>